<evidence type="ECO:0000259" key="1">
    <source>
        <dbReference type="Pfam" id="PF01048"/>
    </source>
</evidence>
<protein>
    <recommendedName>
        <fullName evidence="1">Nucleoside phosphorylase domain-containing protein</fullName>
    </recommendedName>
</protein>
<dbReference type="OMA" id="PQCLLCG"/>
<dbReference type="InterPro" id="IPR035994">
    <property type="entry name" value="Nucleoside_phosphorylase_sf"/>
</dbReference>
<dbReference type="InParanoid" id="A0A0G4EKR8"/>
<reference evidence="2 3" key="1">
    <citation type="submission" date="2014-11" db="EMBL/GenBank/DDBJ databases">
        <authorList>
            <person name="Zhu J."/>
            <person name="Qi W."/>
            <person name="Song R."/>
        </authorList>
    </citation>
    <scope>NUCLEOTIDE SEQUENCE [LARGE SCALE GENOMIC DNA]</scope>
</reference>
<dbReference type="GO" id="GO:0005829">
    <property type="term" value="C:cytosol"/>
    <property type="evidence" value="ECO:0007669"/>
    <property type="project" value="TreeGrafter"/>
</dbReference>
<dbReference type="SUPFAM" id="SSF53167">
    <property type="entry name" value="Purine and uridine phosphorylases"/>
    <property type="match status" value="1"/>
</dbReference>
<evidence type="ECO:0000313" key="2">
    <source>
        <dbReference type="EMBL" id="CEL97122.1"/>
    </source>
</evidence>
<dbReference type="FunCoup" id="A0A0G4EKR8">
    <property type="interactions" value="31"/>
</dbReference>
<dbReference type="Pfam" id="PF01048">
    <property type="entry name" value="PNP_UDP_1"/>
    <property type="match status" value="1"/>
</dbReference>
<dbReference type="InterPro" id="IPR000845">
    <property type="entry name" value="Nucleoside_phosphorylase_d"/>
</dbReference>
<proteinExistence type="predicted"/>
<dbReference type="EMBL" id="CDMY01000254">
    <property type="protein sequence ID" value="CEL97122.1"/>
    <property type="molecule type" value="Genomic_DNA"/>
</dbReference>
<dbReference type="PANTHER" id="PTHR43691:SF11">
    <property type="entry name" value="FI09636P-RELATED"/>
    <property type="match status" value="1"/>
</dbReference>
<sequence length="244" mass="26543">MVPQPHIMLDVGQVREVCITVGDPARALKMAEMCEQHKELAYNREYRSFDVKHKGKAFTIISHGVGASGACICFEELIKCGAKVIMRAGTCGSLMPDKYGQGDLIICTGGVRDEGTSERMIPMSYPAVADAENVLLLEQVIKEQGAKYAKGLMLSSDVFYPVIAPTNYEMWAKANVIGIEMEVSALFVLCQIRGCAGVGLCTIDGSPLKWDSGDYDPHGTKVAEGKKRMLEAAIEWASRASKQT</sequence>
<evidence type="ECO:0000313" key="3">
    <source>
        <dbReference type="Proteomes" id="UP000041254"/>
    </source>
</evidence>
<keyword evidence="3" id="KW-1185">Reference proteome</keyword>
<dbReference type="GO" id="GO:0006218">
    <property type="term" value="P:uridine catabolic process"/>
    <property type="evidence" value="ECO:0007669"/>
    <property type="project" value="TreeGrafter"/>
</dbReference>
<dbReference type="PANTHER" id="PTHR43691">
    <property type="entry name" value="URIDINE PHOSPHORYLASE"/>
    <property type="match status" value="1"/>
</dbReference>
<name>A0A0G4EKR8_VITBC</name>
<dbReference type="CDD" id="cd17767">
    <property type="entry name" value="UP_EcUdp-like"/>
    <property type="match status" value="1"/>
</dbReference>
<dbReference type="PhylomeDB" id="A0A0G4EKR8"/>
<organism evidence="2 3">
    <name type="scientific">Vitrella brassicaformis (strain CCMP3155)</name>
    <dbReference type="NCBI Taxonomy" id="1169540"/>
    <lineage>
        <taxon>Eukaryota</taxon>
        <taxon>Sar</taxon>
        <taxon>Alveolata</taxon>
        <taxon>Colpodellida</taxon>
        <taxon>Vitrellaceae</taxon>
        <taxon>Vitrella</taxon>
    </lineage>
</organism>
<gene>
    <name evidence="2" type="ORF">Vbra_3966</name>
</gene>
<dbReference type="GO" id="GO:0004850">
    <property type="term" value="F:uridine phosphorylase activity"/>
    <property type="evidence" value="ECO:0007669"/>
    <property type="project" value="TreeGrafter"/>
</dbReference>
<dbReference type="OrthoDB" id="416752at2759"/>
<accession>A0A0G4EKR8</accession>
<feature type="domain" description="Nucleoside phosphorylase" evidence="1">
    <location>
        <begin position="17"/>
        <end position="223"/>
    </location>
</feature>
<dbReference type="Proteomes" id="UP000041254">
    <property type="component" value="Unassembled WGS sequence"/>
</dbReference>
<dbReference type="Gene3D" id="3.40.50.1580">
    <property type="entry name" value="Nucleoside phosphorylase domain"/>
    <property type="match status" value="1"/>
</dbReference>
<dbReference type="AlphaFoldDB" id="A0A0G4EKR8"/>
<dbReference type="VEuPathDB" id="CryptoDB:Vbra_3966"/>